<evidence type="ECO:0000313" key="2">
    <source>
        <dbReference type="Proteomes" id="UP000195273"/>
    </source>
</evidence>
<dbReference type="RefSeq" id="WP_087209961.1">
    <property type="nucleotide sequence ID" value="NZ_CP021431.1"/>
</dbReference>
<dbReference type="InterPro" id="IPR027417">
    <property type="entry name" value="P-loop_NTPase"/>
</dbReference>
<keyword evidence="2" id="KW-1185">Reference proteome</keyword>
<dbReference type="OrthoDB" id="7647819at2"/>
<reference evidence="1 2" key="1">
    <citation type="submission" date="2017-05" db="EMBL/GenBank/DDBJ databases">
        <title>Genome Sequence of Loktanella vestfoldensis Strain SMR4r Isolated from a Culture of the Diatom Skeletonema marinoi.</title>
        <authorList>
            <person name="Topel M."/>
            <person name="Pinder M.I.M."/>
            <person name="Johansson O.N."/>
            <person name="Kourtchenko O."/>
            <person name="Godhe A."/>
            <person name="Clarke A.K."/>
        </authorList>
    </citation>
    <scope>NUCLEOTIDE SEQUENCE [LARGE SCALE GENOMIC DNA]</scope>
    <source>
        <strain evidence="1 2">SMR4r</strain>
    </source>
</reference>
<dbReference type="KEGG" id="lvs:LOKVESSMR4R_02982"/>
<accession>A0A1Y0EFZ2</accession>
<gene>
    <name evidence="1" type="ORF">LOKVESSMR4R_02982</name>
</gene>
<sequence>MPTPPPSPRVQQDLARAIASGHLPAPAQARAIALMDRIEKPVRLGLLGQPKTGKSLLLNLLAGTDVLPRDLRLPTLELTYGTAPCLICTLADGRKTTIDSADLRDVTALAPVFVEMRLPLPALQKISLLEVVAPGDPAALHRASQWAAKRTDVVLWCSLSFDAQDQRIWAQMPALIQDHGFLMITKADILRAKGQLDSTLARARAAAGGDFNKILAIATQDAIAARRADGSVDKDRMRDSGGMALIAAVLKQVALGKQSAQDAADMLLAQHPEARAEPVAAMPPPAAATALSPASAAAYQTALDHLTAQAAAMVQLAGTGGSDMPARIMAQTVQQLLWLCDHLSDNGSDHDPVLQQARKTVFDAADLAQLMQMERRDSAAIEAVSLLLQIKRELQADLAA</sequence>
<dbReference type="Gene3D" id="3.40.50.300">
    <property type="entry name" value="P-loop containing nucleotide triphosphate hydrolases"/>
    <property type="match status" value="1"/>
</dbReference>
<proteinExistence type="predicted"/>
<name>A0A1Y0EFZ2_9RHOB</name>
<dbReference type="EMBL" id="CP021431">
    <property type="protein sequence ID" value="ARU02271.1"/>
    <property type="molecule type" value="Genomic_DNA"/>
</dbReference>
<dbReference type="Proteomes" id="UP000195273">
    <property type="component" value="Chromosome"/>
</dbReference>
<organism evidence="1 2">
    <name type="scientific">Yoonia vestfoldensis</name>
    <dbReference type="NCBI Taxonomy" id="245188"/>
    <lineage>
        <taxon>Bacteria</taxon>
        <taxon>Pseudomonadati</taxon>
        <taxon>Pseudomonadota</taxon>
        <taxon>Alphaproteobacteria</taxon>
        <taxon>Rhodobacterales</taxon>
        <taxon>Paracoccaceae</taxon>
        <taxon>Yoonia</taxon>
    </lineage>
</organism>
<protein>
    <submittedName>
        <fullName evidence="1">Uncharacterized protein</fullName>
    </submittedName>
</protein>
<dbReference type="AlphaFoldDB" id="A0A1Y0EFZ2"/>
<dbReference type="SUPFAM" id="SSF52540">
    <property type="entry name" value="P-loop containing nucleoside triphosphate hydrolases"/>
    <property type="match status" value="1"/>
</dbReference>
<evidence type="ECO:0000313" key="1">
    <source>
        <dbReference type="EMBL" id="ARU02271.1"/>
    </source>
</evidence>